<comment type="caution">
    <text evidence="2">The sequence shown here is derived from an EMBL/GenBank/DDBJ whole genome shotgun (WGS) entry which is preliminary data.</text>
</comment>
<keyword evidence="1" id="KW-0732">Signal</keyword>
<dbReference type="AlphaFoldDB" id="A0A2T4YZE3"/>
<organism evidence="2 3">
    <name type="scientific">Phreatobacter oligotrophus</name>
    <dbReference type="NCBI Taxonomy" id="1122261"/>
    <lineage>
        <taxon>Bacteria</taxon>
        <taxon>Pseudomonadati</taxon>
        <taxon>Pseudomonadota</taxon>
        <taxon>Alphaproteobacteria</taxon>
        <taxon>Hyphomicrobiales</taxon>
        <taxon>Phreatobacteraceae</taxon>
        <taxon>Phreatobacter</taxon>
    </lineage>
</organism>
<dbReference type="InterPro" id="IPR031485">
    <property type="entry name" value="CBP_BcsS"/>
</dbReference>
<keyword evidence="3" id="KW-1185">Reference proteome</keyword>
<evidence type="ECO:0000313" key="3">
    <source>
        <dbReference type="Proteomes" id="UP000241808"/>
    </source>
</evidence>
<accession>A0A2T4YZE3</accession>
<gene>
    <name evidence="2" type="ORF">C8P69_108147</name>
</gene>
<evidence type="ECO:0000313" key="2">
    <source>
        <dbReference type="EMBL" id="PTM52347.1"/>
    </source>
</evidence>
<sequence>MRVLAGLALLIGSSLAGHAAEPPPGTVRYASFEAAFDGFHLASGMDVPIGEKGFIFRFSAGSGLSRFRMDPALPIHLTEIAGTTRLMGGWRFKSDWGVVTAYAGLAVETRRIAPALPDPQTGTRLGPAIAVDAWLTPADRMSVQLFAAYATPFRAATLRIAPGYEMAKGVHVGPEMTLSAHHGTLRTRLGGHVTGLTFGPLGLRITGGFAMDRGGRSGAYGGIALWRSY</sequence>
<dbReference type="Pfam" id="PF17036">
    <property type="entry name" value="CBP_BcsS"/>
    <property type="match status" value="1"/>
</dbReference>
<evidence type="ECO:0000256" key="1">
    <source>
        <dbReference type="SAM" id="SignalP"/>
    </source>
</evidence>
<dbReference type="RefSeq" id="WP_170118286.1">
    <property type="nucleotide sequence ID" value="NZ_PZZL01000008.1"/>
</dbReference>
<proteinExistence type="predicted"/>
<dbReference type="Proteomes" id="UP000241808">
    <property type="component" value="Unassembled WGS sequence"/>
</dbReference>
<protein>
    <submittedName>
        <fullName evidence="2">Cellulose biosynthesis protein BcsS</fullName>
    </submittedName>
</protein>
<reference evidence="2 3" key="1">
    <citation type="submission" date="2018-04" db="EMBL/GenBank/DDBJ databases">
        <title>Genomic Encyclopedia of Archaeal and Bacterial Type Strains, Phase II (KMG-II): from individual species to whole genera.</title>
        <authorList>
            <person name="Goeker M."/>
        </authorList>
    </citation>
    <scope>NUCLEOTIDE SEQUENCE [LARGE SCALE GENOMIC DNA]</scope>
    <source>
        <strain evidence="2 3">DSM 25521</strain>
    </source>
</reference>
<feature type="chain" id="PRO_5015549857" evidence="1">
    <location>
        <begin position="20"/>
        <end position="229"/>
    </location>
</feature>
<dbReference type="EMBL" id="PZZL01000008">
    <property type="protein sequence ID" value="PTM52347.1"/>
    <property type="molecule type" value="Genomic_DNA"/>
</dbReference>
<name>A0A2T4YZE3_9HYPH</name>
<feature type="signal peptide" evidence="1">
    <location>
        <begin position="1"/>
        <end position="19"/>
    </location>
</feature>